<evidence type="ECO:0000313" key="2">
    <source>
        <dbReference type="Proteomes" id="UP000788419"/>
    </source>
</evidence>
<evidence type="ECO:0000313" key="1">
    <source>
        <dbReference type="EMBL" id="KAF1693478.1"/>
    </source>
</evidence>
<organism evidence="1 2">
    <name type="scientific">Pseudoxanthomonas daejeonensis</name>
    <dbReference type="NCBI Taxonomy" id="266062"/>
    <lineage>
        <taxon>Bacteria</taxon>
        <taxon>Pseudomonadati</taxon>
        <taxon>Pseudomonadota</taxon>
        <taxon>Gammaproteobacteria</taxon>
        <taxon>Lysobacterales</taxon>
        <taxon>Lysobacteraceae</taxon>
        <taxon>Pseudoxanthomonas</taxon>
    </lineage>
</organism>
<gene>
    <name evidence="1" type="ORF">CSC65_11785</name>
</gene>
<evidence type="ECO:0008006" key="3">
    <source>
        <dbReference type="Google" id="ProtNLM"/>
    </source>
</evidence>
<accession>A0ABQ6Z672</accession>
<reference evidence="1 2" key="1">
    <citation type="submission" date="2017-10" db="EMBL/GenBank/DDBJ databases">
        <title>Whole genome sequencing of members of genus Pseudoxanthomonas.</title>
        <authorList>
            <person name="Kumar S."/>
            <person name="Bansal K."/>
            <person name="Kaur A."/>
            <person name="Patil P."/>
            <person name="Sharma S."/>
            <person name="Patil P.B."/>
        </authorList>
    </citation>
    <scope>NUCLEOTIDE SEQUENCE [LARGE SCALE GENOMIC DNA]</scope>
    <source>
        <strain evidence="1 2">DSM 17801</strain>
    </source>
</reference>
<comment type="caution">
    <text evidence="1">The sequence shown here is derived from an EMBL/GenBank/DDBJ whole genome shotgun (WGS) entry which is preliminary data.</text>
</comment>
<protein>
    <recommendedName>
        <fullName evidence="3">Outer membrane protein beta-barrel domain-containing protein</fullName>
    </recommendedName>
</protein>
<proteinExistence type="predicted"/>
<dbReference type="RefSeq" id="WP_162410794.1">
    <property type="nucleotide sequence ID" value="NZ_PDWN01000011.1"/>
</dbReference>
<sequence length="153" mass="16844">MNLDAAPDRPRILADVSQKAVQPMVFYQLNDSLEVLGGVRYNRIRLGLRSTLQIADGLQRGEDWIDPIVGLRYTLPLGGGNSFDVLANAGGFGIASDLAVQVRPMFHFGIGRSATLDAGYQFFYMAYEQGSGTDRFAYDVWTTGPVIGLTFRF</sequence>
<dbReference type="EMBL" id="PDWN01000011">
    <property type="protein sequence ID" value="KAF1693478.1"/>
    <property type="molecule type" value="Genomic_DNA"/>
</dbReference>
<keyword evidence="2" id="KW-1185">Reference proteome</keyword>
<name>A0ABQ6Z672_9GAMM</name>
<dbReference type="Proteomes" id="UP000788419">
    <property type="component" value="Unassembled WGS sequence"/>
</dbReference>